<sequence length="303" mass="35343">MENLPLSPIILFAYKRADTLAKTIEALQHNSLAIKSNLYVFVDGPKRPNDVSKVNEVRLLVDNISGFKSVERYYSEANIGLADSVIRGVSQVLKIYQSVIVLEDDLIPSHNFLDFMNQCLNNYSNNKQIFSISGYSMPFKKPDGYQFDAFTFPRTGSWGWATWADRWQLADWQVSDYNIFKTDKEAQRRFNEGGSDRTRMLRHQQQGTINSWAIRWCYNQFKQGGYTIYPTESKIQNIGFSEDSTHTNVYNRYKTMLDNGERRTFELPSVVTPIEAYKRQFRMQYSIPIRVFNRLKTYAGLRM</sequence>
<dbReference type="STRING" id="1379870.SD10_21330"/>
<dbReference type="OrthoDB" id="9785375at2"/>
<keyword evidence="2" id="KW-1185">Reference proteome</keyword>
<dbReference type="GO" id="GO:0016740">
    <property type="term" value="F:transferase activity"/>
    <property type="evidence" value="ECO:0007669"/>
    <property type="project" value="UniProtKB-KW"/>
</dbReference>
<dbReference type="AlphaFoldDB" id="A0A0E4A1R3"/>
<protein>
    <submittedName>
        <fullName evidence="1">Glycosyltransferase</fullName>
    </submittedName>
</protein>
<dbReference type="KEGG" id="srd:SD10_21330"/>
<evidence type="ECO:0000313" key="2">
    <source>
        <dbReference type="Proteomes" id="UP000033054"/>
    </source>
</evidence>
<name>A0A0E4A1R3_9BACT</name>
<gene>
    <name evidence="1" type="ORF">SD10_21330</name>
</gene>
<dbReference type="Gene3D" id="3.90.550.10">
    <property type="entry name" value="Spore Coat Polysaccharide Biosynthesis Protein SpsA, Chain A"/>
    <property type="match status" value="1"/>
</dbReference>
<dbReference type="HOGENOM" id="CLU_054735_1_0_10"/>
<dbReference type="PATRIC" id="fig|1379870.5.peg.4602"/>
<keyword evidence="1" id="KW-0808">Transferase</keyword>
<dbReference type="SUPFAM" id="SSF53448">
    <property type="entry name" value="Nucleotide-diphospho-sugar transferases"/>
    <property type="match status" value="1"/>
</dbReference>
<dbReference type="RefSeq" id="WP_046579941.1">
    <property type="nucleotide sequence ID" value="NZ_CP010429.1"/>
</dbReference>
<dbReference type="Proteomes" id="UP000033054">
    <property type="component" value="Chromosome"/>
</dbReference>
<organism evidence="1 2">
    <name type="scientific">Spirosoma radiotolerans</name>
    <dbReference type="NCBI Taxonomy" id="1379870"/>
    <lineage>
        <taxon>Bacteria</taxon>
        <taxon>Pseudomonadati</taxon>
        <taxon>Bacteroidota</taxon>
        <taxon>Cytophagia</taxon>
        <taxon>Cytophagales</taxon>
        <taxon>Cytophagaceae</taxon>
        <taxon>Spirosoma</taxon>
    </lineage>
</organism>
<proteinExistence type="predicted"/>
<dbReference type="EMBL" id="CP010429">
    <property type="protein sequence ID" value="AKD58703.1"/>
    <property type="molecule type" value="Genomic_DNA"/>
</dbReference>
<evidence type="ECO:0000313" key="1">
    <source>
        <dbReference type="EMBL" id="AKD58703.1"/>
    </source>
</evidence>
<reference evidence="1 2" key="1">
    <citation type="journal article" date="2014" name="Curr. Microbiol.">
        <title>Spirosoma radiotolerans sp. nov., a gamma-radiation-resistant bacterium isolated from gamma ray-irradiated soil.</title>
        <authorList>
            <person name="Lee J.J."/>
            <person name="Srinivasan S."/>
            <person name="Lim S."/>
            <person name="Joe M."/>
            <person name="Im S."/>
            <person name="Bae S.I."/>
            <person name="Park K.R."/>
            <person name="Han J.H."/>
            <person name="Park S.H."/>
            <person name="Joo B.M."/>
            <person name="Park S.J."/>
            <person name="Kim M.K."/>
        </authorList>
    </citation>
    <scope>NUCLEOTIDE SEQUENCE [LARGE SCALE GENOMIC DNA]</scope>
    <source>
        <strain evidence="1 2">DG5A</strain>
    </source>
</reference>
<dbReference type="InterPro" id="IPR029044">
    <property type="entry name" value="Nucleotide-diphossugar_trans"/>
</dbReference>
<accession>A0A0E4A1R3</accession>